<evidence type="ECO:0000256" key="3">
    <source>
        <dbReference type="ARBA" id="ARBA00022884"/>
    </source>
</evidence>
<evidence type="ECO:0000313" key="6">
    <source>
        <dbReference type="EMBL" id="GMM44763.1"/>
    </source>
</evidence>
<keyword evidence="4" id="KW-0687">Ribonucleoprotein</keyword>
<dbReference type="SMART" id="SM00651">
    <property type="entry name" value="Sm"/>
    <property type="match status" value="1"/>
</dbReference>
<gene>
    <name evidence="6" type="ORF">DAPK24_013380</name>
</gene>
<dbReference type="GO" id="GO:1990726">
    <property type="term" value="C:Lsm1-7-Pat1 complex"/>
    <property type="evidence" value="ECO:0007669"/>
    <property type="project" value="TreeGrafter"/>
</dbReference>
<feature type="domain" description="Sm" evidence="5">
    <location>
        <begin position="36"/>
        <end position="114"/>
    </location>
</feature>
<protein>
    <submittedName>
        <fullName evidence="6">Lsm1 protein</fullName>
    </submittedName>
</protein>
<dbReference type="GO" id="GO:1990904">
    <property type="term" value="C:ribonucleoprotein complex"/>
    <property type="evidence" value="ECO:0007669"/>
    <property type="project" value="UniProtKB-KW"/>
</dbReference>
<evidence type="ECO:0000313" key="7">
    <source>
        <dbReference type="Proteomes" id="UP001378960"/>
    </source>
</evidence>
<dbReference type="GO" id="GO:0000290">
    <property type="term" value="P:deadenylation-dependent decapping of nuclear-transcribed mRNA"/>
    <property type="evidence" value="ECO:0007669"/>
    <property type="project" value="TreeGrafter"/>
</dbReference>
<evidence type="ECO:0000256" key="4">
    <source>
        <dbReference type="ARBA" id="ARBA00023274"/>
    </source>
</evidence>
<reference evidence="6 7" key="1">
    <citation type="journal article" date="2023" name="Elife">
        <title>Identification of key yeast species and microbe-microbe interactions impacting larval growth of Drosophila in the wild.</title>
        <authorList>
            <person name="Mure A."/>
            <person name="Sugiura Y."/>
            <person name="Maeda R."/>
            <person name="Honda K."/>
            <person name="Sakurai N."/>
            <person name="Takahashi Y."/>
            <person name="Watada M."/>
            <person name="Katoh T."/>
            <person name="Gotoh A."/>
            <person name="Gotoh Y."/>
            <person name="Taniguchi I."/>
            <person name="Nakamura K."/>
            <person name="Hayashi T."/>
            <person name="Katayama T."/>
            <person name="Uemura T."/>
            <person name="Hattori Y."/>
        </authorList>
    </citation>
    <scope>NUCLEOTIDE SEQUENCE [LARGE SCALE GENOMIC DNA]</scope>
    <source>
        <strain evidence="6 7">PK-24</strain>
    </source>
</reference>
<evidence type="ECO:0000256" key="2">
    <source>
        <dbReference type="ARBA" id="ARBA00022664"/>
    </source>
</evidence>
<dbReference type="GO" id="GO:0000932">
    <property type="term" value="C:P-body"/>
    <property type="evidence" value="ECO:0007669"/>
    <property type="project" value="TreeGrafter"/>
</dbReference>
<comment type="caution">
    <text evidence="6">The sequence shown here is derived from an EMBL/GenBank/DDBJ whole genome shotgun (WGS) entry which is preliminary data.</text>
</comment>
<dbReference type="InterPro" id="IPR010920">
    <property type="entry name" value="LSM_dom_sf"/>
</dbReference>
<dbReference type="InterPro" id="IPR047575">
    <property type="entry name" value="Sm"/>
</dbReference>
<comment type="similarity">
    <text evidence="1">Belongs to the snRNP Sm proteins family.</text>
</comment>
<dbReference type="Proteomes" id="UP001378960">
    <property type="component" value="Unassembled WGS sequence"/>
</dbReference>
<accession>A0AAV5QZS8</accession>
<keyword evidence="2" id="KW-0507">mRNA processing</keyword>
<keyword evidence="7" id="KW-1185">Reference proteome</keyword>
<dbReference type="EMBL" id="BTGB01000001">
    <property type="protein sequence ID" value="GMM44763.1"/>
    <property type="molecule type" value="Genomic_DNA"/>
</dbReference>
<dbReference type="PANTHER" id="PTHR15588:SF8">
    <property type="entry name" value="U6 SNRNA-ASSOCIATED SM-LIKE PROTEIN LSM1"/>
    <property type="match status" value="1"/>
</dbReference>
<keyword evidence="3" id="KW-0694">RNA-binding</keyword>
<organism evidence="6 7">
    <name type="scientific">Pichia kluyveri</name>
    <name type="common">Yeast</name>
    <dbReference type="NCBI Taxonomy" id="36015"/>
    <lineage>
        <taxon>Eukaryota</taxon>
        <taxon>Fungi</taxon>
        <taxon>Dikarya</taxon>
        <taxon>Ascomycota</taxon>
        <taxon>Saccharomycotina</taxon>
        <taxon>Pichiomycetes</taxon>
        <taxon>Pichiales</taxon>
        <taxon>Pichiaceae</taxon>
        <taxon>Pichia</taxon>
    </lineage>
</organism>
<evidence type="ECO:0000256" key="1">
    <source>
        <dbReference type="ARBA" id="ARBA00006850"/>
    </source>
</evidence>
<name>A0AAV5QZS8_PICKL</name>
<dbReference type="PANTHER" id="PTHR15588">
    <property type="entry name" value="LSM1"/>
    <property type="match status" value="1"/>
</dbReference>
<dbReference type="Pfam" id="PF01423">
    <property type="entry name" value="LSM"/>
    <property type="match status" value="1"/>
</dbReference>
<dbReference type="GO" id="GO:0006397">
    <property type="term" value="P:mRNA processing"/>
    <property type="evidence" value="ECO:0007669"/>
    <property type="project" value="UniProtKB-KW"/>
</dbReference>
<dbReference type="InterPro" id="IPR001163">
    <property type="entry name" value="Sm_dom_euk/arc"/>
</dbReference>
<evidence type="ECO:0000259" key="5">
    <source>
        <dbReference type="PROSITE" id="PS52002"/>
    </source>
</evidence>
<dbReference type="GO" id="GO:0003729">
    <property type="term" value="F:mRNA binding"/>
    <property type="evidence" value="ECO:0007669"/>
    <property type="project" value="TreeGrafter"/>
</dbReference>
<dbReference type="InterPro" id="IPR044642">
    <property type="entry name" value="PTHR15588"/>
</dbReference>
<proteinExistence type="inferred from homology"/>
<sequence>MTTLNSVTVYKVNIFLQPSSNNMFQEDIYLQSYPFTTAAAIIGFVDRKVNAVLIGGRSIIGVLRTFDQFGNLVIHDGVERVYFPETKQYGESLKPQIYVIRGENLRMIGDLDIDIEDKSLIGWERIDFIDAYNRFKKDIRDEKNKKKEDAVKILEYGAFV</sequence>
<dbReference type="AlphaFoldDB" id="A0AAV5QZS8"/>
<dbReference type="Gene3D" id="2.30.30.100">
    <property type="match status" value="1"/>
</dbReference>
<dbReference type="SUPFAM" id="SSF50182">
    <property type="entry name" value="Sm-like ribonucleoproteins"/>
    <property type="match status" value="1"/>
</dbReference>
<dbReference type="PROSITE" id="PS52002">
    <property type="entry name" value="SM"/>
    <property type="match status" value="1"/>
</dbReference>